<keyword evidence="2" id="KW-0472">Membrane</keyword>
<dbReference type="Proteomes" id="UP000436088">
    <property type="component" value="Unassembled WGS sequence"/>
</dbReference>
<dbReference type="SMART" id="SM00248">
    <property type="entry name" value="ANK"/>
    <property type="match status" value="5"/>
</dbReference>
<keyword evidence="5" id="KW-1185">Reference proteome</keyword>
<dbReference type="PROSITE" id="PS50088">
    <property type="entry name" value="ANK_REPEAT"/>
    <property type="match status" value="1"/>
</dbReference>
<feature type="domain" description="PGG" evidence="3">
    <location>
        <begin position="227"/>
        <end position="304"/>
    </location>
</feature>
<dbReference type="Pfam" id="PF12796">
    <property type="entry name" value="Ank_2"/>
    <property type="match status" value="2"/>
</dbReference>
<dbReference type="SUPFAM" id="SSF48403">
    <property type="entry name" value="Ankyrin repeat"/>
    <property type="match status" value="1"/>
</dbReference>
<dbReference type="PANTHER" id="PTHR24128:SF46">
    <property type="entry name" value="ALPHA-LATROTOXIN-LHE1A-LIKE ISOFORM X1"/>
    <property type="match status" value="1"/>
</dbReference>
<dbReference type="AlphaFoldDB" id="A0A6A3C8P5"/>
<keyword evidence="1" id="KW-0040">ANK repeat</keyword>
<comment type="caution">
    <text evidence="4">The sequence shown here is derived from an EMBL/GenBank/DDBJ whole genome shotgun (WGS) entry which is preliminary data.</text>
</comment>
<evidence type="ECO:0000256" key="1">
    <source>
        <dbReference type="PROSITE-ProRule" id="PRU00023"/>
    </source>
</evidence>
<reference evidence="4" key="1">
    <citation type="submission" date="2019-09" db="EMBL/GenBank/DDBJ databases">
        <title>Draft genome information of white flower Hibiscus syriacus.</title>
        <authorList>
            <person name="Kim Y.-M."/>
        </authorList>
    </citation>
    <scope>NUCLEOTIDE SEQUENCE [LARGE SCALE GENOMIC DNA]</scope>
    <source>
        <strain evidence="4">YM2019G1</strain>
    </source>
</reference>
<dbReference type="EMBL" id="VEPZ02000412">
    <property type="protein sequence ID" value="KAE8725620.1"/>
    <property type="molecule type" value="Genomic_DNA"/>
</dbReference>
<feature type="transmembrane region" description="Helical" evidence="2">
    <location>
        <begin position="282"/>
        <end position="303"/>
    </location>
</feature>
<gene>
    <name evidence="4" type="ORF">F3Y22_tig00008386pilonHSYRG00123</name>
</gene>
<dbReference type="InterPro" id="IPR036770">
    <property type="entry name" value="Ankyrin_rpt-contain_sf"/>
</dbReference>
<accession>A0A6A3C8P5</accession>
<dbReference type="PROSITE" id="PS50297">
    <property type="entry name" value="ANK_REP_REGION"/>
    <property type="match status" value="1"/>
</dbReference>
<evidence type="ECO:0000259" key="3">
    <source>
        <dbReference type="Pfam" id="PF13962"/>
    </source>
</evidence>
<keyword evidence="2" id="KW-0812">Transmembrane</keyword>
<evidence type="ECO:0000313" key="5">
    <source>
        <dbReference type="Proteomes" id="UP000436088"/>
    </source>
</evidence>
<evidence type="ECO:0000256" key="2">
    <source>
        <dbReference type="SAM" id="Phobius"/>
    </source>
</evidence>
<proteinExistence type="predicted"/>
<dbReference type="Pfam" id="PF13857">
    <property type="entry name" value="Ank_5"/>
    <property type="match status" value="1"/>
</dbReference>
<dbReference type="Gene3D" id="1.25.40.20">
    <property type="entry name" value="Ankyrin repeat-containing domain"/>
    <property type="match status" value="1"/>
</dbReference>
<dbReference type="InterPro" id="IPR002110">
    <property type="entry name" value="Ankyrin_rpt"/>
</dbReference>
<feature type="repeat" description="ANK" evidence="1">
    <location>
        <begin position="181"/>
        <end position="213"/>
    </location>
</feature>
<keyword evidence="2" id="KW-1133">Transmembrane helix</keyword>
<dbReference type="Pfam" id="PF13962">
    <property type="entry name" value="PGG"/>
    <property type="match status" value="1"/>
</dbReference>
<protein>
    <submittedName>
        <fullName evidence="4">Ankyrin repeat family protein</fullName>
    </submittedName>
</protein>
<dbReference type="PANTHER" id="PTHR24128">
    <property type="entry name" value="HOMEOBOX PROTEIN WARIAI"/>
    <property type="match status" value="1"/>
</dbReference>
<evidence type="ECO:0000313" key="4">
    <source>
        <dbReference type="EMBL" id="KAE8725620.1"/>
    </source>
</evidence>
<name>A0A6A3C8P5_HIBSY</name>
<organism evidence="4 5">
    <name type="scientific">Hibiscus syriacus</name>
    <name type="common">Rose of Sharon</name>
    <dbReference type="NCBI Taxonomy" id="106335"/>
    <lineage>
        <taxon>Eukaryota</taxon>
        <taxon>Viridiplantae</taxon>
        <taxon>Streptophyta</taxon>
        <taxon>Embryophyta</taxon>
        <taxon>Tracheophyta</taxon>
        <taxon>Spermatophyta</taxon>
        <taxon>Magnoliopsida</taxon>
        <taxon>eudicotyledons</taxon>
        <taxon>Gunneridae</taxon>
        <taxon>Pentapetalae</taxon>
        <taxon>rosids</taxon>
        <taxon>malvids</taxon>
        <taxon>Malvales</taxon>
        <taxon>Malvaceae</taxon>
        <taxon>Malvoideae</taxon>
        <taxon>Hibiscus</taxon>
    </lineage>
</organism>
<sequence length="348" mass="39345">MDESLRTASLTGNVGDLYRLIRIDGNALRRFEDVEFVDTPLHIAAEQGCIRFAMEIINLKPSFARKLNQDGLSPMHLALEKGHKEMALRFMEMDKDVVRVKGKSGKTPLHLVSKVGNHDGMLDRFLEACPECVLDVTTKNRTALHIATKNKRLDVLQVLIRMLRKKDKDYYREVVNRKDEDGNTALHIAAGNNQPQMLRLLLDCKANKHATNQAGSTALDVAIGQSYRESISILRGLLLTVTFQAALSPPGGVWQDESSSESKGSYDRLSLGMSVLPQYEFLLFYVPTYVVFIVTFFLTLALLKPFPNGFRTTLQFRKSAFQSWDVGYSLNFGPPLQTYYTFLMKKKQ</sequence>
<dbReference type="InterPro" id="IPR026961">
    <property type="entry name" value="PGG_dom"/>
</dbReference>